<protein>
    <submittedName>
        <fullName evidence="3">Alpha/beta fold hydrolase</fullName>
    </submittedName>
    <submittedName>
        <fullName evidence="2">Alpha/beta hydrolase fold family protein</fullName>
    </submittedName>
</protein>
<gene>
    <name evidence="2" type="ORF">DJ90_1276</name>
    <name evidence="3" type="ORF">GNQ08_01065</name>
</gene>
<dbReference type="HOGENOM" id="CLU_046066_3_3_9"/>
<evidence type="ECO:0000313" key="3">
    <source>
        <dbReference type="EMBL" id="MUG21023.1"/>
    </source>
</evidence>
<dbReference type="Pfam" id="PF12697">
    <property type="entry name" value="Abhydrolase_6"/>
    <property type="match status" value="1"/>
</dbReference>
<dbReference type="OrthoDB" id="9112061at2"/>
<dbReference type="STRING" id="44252.DJ90_1276"/>
<keyword evidence="2" id="KW-0378">Hydrolase</keyword>
<feature type="domain" description="AB hydrolase-1" evidence="1">
    <location>
        <begin position="11"/>
        <end position="229"/>
    </location>
</feature>
<dbReference type="GeneID" id="77010654"/>
<evidence type="ECO:0000259" key="1">
    <source>
        <dbReference type="Pfam" id="PF12697"/>
    </source>
</evidence>
<reference evidence="2 4" key="1">
    <citation type="submission" date="2014-04" db="EMBL/GenBank/DDBJ databases">
        <authorList>
            <person name="Bishop-Lilly K.A."/>
            <person name="Broomall S.M."/>
            <person name="Chain P.S."/>
            <person name="Chertkov O."/>
            <person name="Coyne S.R."/>
            <person name="Daligault H.E."/>
            <person name="Davenport K.W."/>
            <person name="Erkkila T."/>
            <person name="Frey K.G."/>
            <person name="Gibbons H.S."/>
            <person name="Gu W."/>
            <person name="Jaissle J."/>
            <person name="Johnson S.L."/>
            <person name="Koroleva G.I."/>
            <person name="Ladner J.T."/>
            <person name="Lo C.-C."/>
            <person name="Minogue T.D."/>
            <person name="Munk C."/>
            <person name="Palacios G.F."/>
            <person name="Redden C.L."/>
            <person name="Rosenzweig C.N."/>
            <person name="Scholz M.B."/>
            <person name="Teshima H."/>
            <person name="Xu Y."/>
        </authorList>
    </citation>
    <scope>NUCLEOTIDE SEQUENCE [LARGE SCALE GENOMIC DNA]</scope>
    <source>
        <strain evidence="2 4">8244</strain>
    </source>
</reference>
<sequence>MQNNPQEKIGVVFVHGAGLGSRIWSRVVKGMEHPYLLAEYPSRDSSVDSRRRLSIEDYVTYMKKQVDEWGVRKFVIVAHSLGGVLALKLASELNDRLAGFIAVGAVIPKNGGSFLSVMPFPQKIIMSAILRTIGTKPPESVIRTGLCNDLSPDQAAEIARGFTPEAVRVYTDRIHVSVPDVPKLYVKLTQDKELSPSLQDQMISNLSPQSVRSLETGHLPMIKDPDGLRAILEDFL</sequence>
<keyword evidence="4" id="KW-1185">Reference proteome</keyword>
<dbReference type="EMBL" id="WNZZ01000001">
    <property type="protein sequence ID" value="MUG21023.1"/>
    <property type="molecule type" value="Genomic_DNA"/>
</dbReference>
<dbReference type="Gene3D" id="3.40.50.1820">
    <property type="entry name" value="alpha/beta hydrolase"/>
    <property type="match status" value="1"/>
</dbReference>
<dbReference type="InterPro" id="IPR029058">
    <property type="entry name" value="AB_hydrolase_fold"/>
</dbReference>
<dbReference type="InterPro" id="IPR052897">
    <property type="entry name" value="Sec-Metab_Biosynth_Hydrolase"/>
</dbReference>
<dbReference type="AlphaFoldDB" id="A0A090Y6M4"/>
<dbReference type="PATRIC" id="fig|44252.3.peg.5560"/>
<organism evidence="2 4">
    <name type="scientific">Paenibacillus macerans</name>
    <name type="common">Bacillus macerans</name>
    <dbReference type="NCBI Taxonomy" id="44252"/>
    <lineage>
        <taxon>Bacteria</taxon>
        <taxon>Bacillati</taxon>
        <taxon>Bacillota</taxon>
        <taxon>Bacilli</taxon>
        <taxon>Bacillales</taxon>
        <taxon>Paenibacillaceae</taxon>
        <taxon>Paenibacillus</taxon>
    </lineage>
</organism>
<evidence type="ECO:0000313" key="4">
    <source>
        <dbReference type="Proteomes" id="UP000029278"/>
    </source>
</evidence>
<dbReference type="Proteomes" id="UP000442469">
    <property type="component" value="Unassembled WGS sequence"/>
</dbReference>
<dbReference type="Proteomes" id="UP000029278">
    <property type="component" value="Unassembled WGS sequence"/>
</dbReference>
<dbReference type="EMBL" id="JMQA01000047">
    <property type="protein sequence ID" value="KFM94418.1"/>
    <property type="molecule type" value="Genomic_DNA"/>
</dbReference>
<accession>A0A090Y6M4</accession>
<evidence type="ECO:0000313" key="2">
    <source>
        <dbReference type="EMBL" id="KFM94418.1"/>
    </source>
</evidence>
<evidence type="ECO:0000313" key="5">
    <source>
        <dbReference type="Proteomes" id="UP000442469"/>
    </source>
</evidence>
<dbReference type="PANTHER" id="PTHR37017">
    <property type="entry name" value="AB HYDROLASE-1 DOMAIN-CONTAINING PROTEIN-RELATED"/>
    <property type="match status" value="1"/>
</dbReference>
<dbReference type="GO" id="GO:0016787">
    <property type="term" value="F:hydrolase activity"/>
    <property type="evidence" value="ECO:0007669"/>
    <property type="project" value="UniProtKB-KW"/>
</dbReference>
<dbReference type="PANTHER" id="PTHR37017:SF11">
    <property type="entry name" value="ESTERASE_LIPASE_THIOESTERASE DOMAIN-CONTAINING PROTEIN"/>
    <property type="match status" value="1"/>
</dbReference>
<dbReference type="RefSeq" id="WP_036618511.1">
    <property type="nucleotide sequence ID" value="NZ_BGML01000004.1"/>
</dbReference>
<comment type="caution">
    <text evidence="2">The sequence shown here is derived from an EMBL/GenBank/DDBJ whole genome shotgun (WGS) entry which is preliminary data.</text>
</comment>
<dbReference type="SUPFAM" id="SSF53474">
    <property type="entry name" value="alpha/beta-Hydrolases"/>
    <property type="match status" value="1"/>
</dbReference>
<dbReference type="InterPro" id="IPR000073">
    <property type="entry name" value="AB_hydrolase_1"/>
</dbReference>
<proteinExistence type="predicted"/>
<name>A0A090Y6M4_PAEMA</name>
<reference evidence="3 5" key="2">
    <citation type="submission" date="2019-11" db="EMBL/GenBank/DDBJ databases">
        <title>Draft genome sequences of five Paenibacillus species of dairy origin.</title>
        <authorList>
            <person name="Olajide A.M."/>
            <person name="Chen S."/>
            <person name="Lapointe G."/>
        </authorList>
    </citation>
    <scope>NUCLEOTIDE SEQUENCE [LARGE SCALE GENOMIC DNA]</scope>
    <source>
        <strain evidence="3 5">3CT49</strain>
    </source>
</reference>